<dbReference type="GO" id="GO:0043027">
    <property type="term" value="F:cysteine-type endopeptidase inhibitor activity involved in apoptotic process"/>
    <property type="evidence" value="ECO:0007669"/>
    <property type="project" value="TreeGrafter"/>
</dbReference>
<name>A0AAE0W7T2_9BIVA</name>
<gene>
    <name evidence="3" type="ORF">CHS0354_025966</name>
</gene>
<dbReference type="Pfam" id="PF00653">
    <property type="entry name" value="BIR"/>
    <property type="match status" value="1"/>
</dbReference>
<dbReference type="Proteomes" id="UP001195483">
    <property type="component" value="Unassembled WGS sequence"/>
</dbReference>
<dbReference type="SMART" id="SM00238">
    <property type="entry name" value="BIR"/>
    <property type="match status" value="1"/>
</dbReference>
<dbReference type="FunFam" id="1.10.1170.10:FF:000003">
    <property type="entry name" value="E3 ubiquitin-protein ligase XIAP"/>
    <property type="match status" value="1"/>
</dbReference>
<dbReference type="PANTHER" id="PTHR10044">
    <property type="entry name" value="INHIBITOR OF APOPTOSIS"/>
    <property type="match status" value="1"/>
</dbReference>
<dbReference type="Pfam" id="PF13920">
    <property type="entry name" value="zf-C3HC4_3"/>
    <property type="match status" value="1"/>
</dbReference>
<dbReference type="AlphaFoldDB" id="A0AAE0W7T2"/>
<dbReference type="InterPro" id="IPR050784">
    <property type="entry name" value="IAP"/>
</dbReference>
<comment type="caution">
    <text evidence="3">The sequence shown here is derived from an EMBL/GenBank/DDBJ whole genome shotgun (WGS) entry which is preliminary data.</text>
</comment>
<keyword evidence="4" id="KW-1185">Reference proteome</keyword>
<reference evidence="3" key="3">
    <citation type="submission" date="2023-05" db="EMBL/GenBank/DDBJ databases">
        <authorList>
            <person name="Smith C.H."/>
        </authorList>
    </citation>
    <scope>NUCLEOTIDE SEQUENCE</scope>
    <source>
        <strain evidence="3">CHS0354</strain>
        <tissue evidence="3">Mantle</tissue>
    </source>
</reference>
<evidence type="ECO:0000256" key="1">
    <source>
        <dbReference type="ARBA" id="ARBA00022703"/>
    </source>
</evidence>
<dbReference type="SUPFAM" id="SSF57924">
    <property type="entry name" value="Inhibitor of apoptosis (IAP) repeat"/>
    <property type="match status" value="1"/>
</dbReference>
<evidence type="ECO:0000313" key="4">
    <source>
        <dbReference type="Proteomes" id="UP001195483"/>
    </source>
</evidence>
<reference evidence="3" key="1">
    <citation type="journal article" date="2021" name="Genome Biol. Evol.">
        <title>A High-Quality Reference Genome for a Parasitic Bivalve with Doubly Uniparental Inheritance (Bivalvia: Unionida).</title>
        <authorList>
            <person name="Smith C.H."/>
        </authorList>
    </citation>
    <scope>NUCLEOTIDE SEQUENCE</scope>
    <source>
        <strain evidence="3">CHS0354</strain>
    </source>
</reference>
<dbReference type="PROSITE" id="PS01282">
    <property type="entry name" value="BIR_REPEAT_1"/>
    <property type="match status" value="1"/>
</dbReference>
<dbReference type="GO" id="GO:0005737">
    <property type="term" value="C:cytoplasm"/>
    <property type="evidence" value="ECO:0007669"/>
    <property type="project" value="TreeGrafter"/>
</dbReference>
<feature type="region of interest" description="Disordered" evidence="2">
    <location>
        <begin position="314"/>
        <end position="355"/>
    </location>
</feature>
<dbReference type="PROSITE" id="PS50143">
    <property type="entry name" value="BIR_REPEAT_2"/>
    <property type="match status" value="1"/>
</dbReference>
<evidence type="ECO:0000313" key="3">
    <source>
        <dbReference type="EMBL" id="KAK3603360.1"/>
    </source>
</evidence>
<reference evidence="3" key="2">
    <citation type="journal article" date="2021" name="Genome Biol. Evol.">
        <title>Developing a high-quality reference genome for a parasitic bivalve with doubly uniparental inheritance (Bivalvia: Unionida).</title>
        <authorList>
            <person name="Smith C.H."/>
        </authorList>
    </citation>
    <scope>NUCLEOTIDE SEQUENCE</scope>
    <source>
        <strain evidence="3">CHS0354</strain>
        <tissue evidence="3">Mantle</tissue>
    </source>
</reference>
<dbReference type="EMBL" id="JAEAOA010001549">
    <property type="protein sequence ID" value="KAK3603360.1"/>
    <property type="molecule type" value="Genomic_DNA"/>
</dbReference>
<feature type="compositionally biased region" description="Polar residues" evidence="2">
    <location>
        <begin position="343"/>
        <end position="355"/>
    </location>
</feature>
<dbReference type="InterPro" id="IPR013083">
    <property type="entry name" value="Znf_RING/FYVE/PHD"/>
</dbReference>
<dbReference type="GO" id="GO:0043066">
    <property type="term" value="P:negative regulation of apoptotic process"/>
    <property type="evidence" value="ECO:0007669"/>
    <property type="project" value="TreeGrafter"/>
</dbReference>
<dbReference type="InterPro" id="IPR001370">
    <property type="entry name" value="BIR_rpt"/>
</dbReference>
<protein>
    <submittedName>
        <fullName evidence="3">Uncharacterized protein</fullName>
    </submittedName>
</protein>
<dbReference type="Gene3D" id="3.30.40.10">
    <property type="entry name" value="Zinc/RING finger domain, C3HC4 (zinc finger)"/>
    <property type="match status" value="1"/>
</dbReference>
<dbReference type="Gene3D" id="1.10.1170.10">
    <property type="entry name" value="Inhibitor Of Apoptosis Protein (2mihbC-IAP-1), Chain A"/>
    <property type="match status" value="1"/>
</dbReference>
<dbReference type="CDD" id="cd00022">
    <property type="entry name" value="BIR"/>
    <property type="match status" value="1"/>
</dbReference>
<dbReference type="PANTHER" id="PTHR10044:SF139">
    <property type="entry name" value="DEATH-ASSOCIATED INHIBITOR OF APOPTOSIS 2"/>
    <property type="match status" value="1"/>
</dbReference>
<dbReference type="GO" id="GO:0005634">
    <property type="term" value="C:nucleus"/>
    <property type="evidence" value="ECO:0007669"/>
    <property type="project" value="TreeGrafter"/>
</dbReference>
<keyword evidence="1" id="KW-0053">Apoptosis</keyword>
<organism evidence="3 4">
    <name type="scientific">Potamilus streckersoni</name>
    <dbReference type="NCBI Taxonomy" id="2493646"/>
    <lineage>
        <taxon>Eukaryota</taxon>
        <taxon>Metazoa</taxon>
        <taxon>Spiralia</taxon>
        <taxon>Lophotrochozoa</taxon>
        <taxon>Mollusca</taxon>
        <taxon>Bivalvia</taxon>
        <taxon>Autobranchia</taxon>
        <taxon>Heteroconchia</taxon>
        <taxon>Palaeoheterodonta</taxon>
        <taxon>Unionida</taxon>
        <taxon>Unionoidea</taxon>
        <taxon>Unionidae</taxon>
        <taxon>Ambleminae</taxon>
        <taxon>Lampsilini</taxon>
        <taxon>Potamilus</taxon>
    </lineage>
</organism>
<feature type="compositionally biased region" description="Polar residues" evidence="2">
    <location>
        <begin position="414"/>
        <end position="445"/>
    </location>
</feature>
<feature type="compositionally biased region" description="Low complexity" evidence="2">
    <location>
        <begin position="320"/>
        <end position="332"/>
    </location>
</feature>
<accession>A0AAE0W7T2</accession>
<sequence length="722" mass="82380">MATVVDIEDANGESIELIIKLKETFCGNFLFLRWRNETKIYLILNLLESLAYSIKGMFYAVSSDYCADHRTQFNVFLALDTNTFVCHQDKLYKLVKLLHKRISKNTYATAFMRFDKDSLSLKIGKRNKNDHEKYQLFAAKLYNQIQRCKNLSDTENCISDKSVCNADSTSGKNKTCSSYKLDYSFYRIDTTILYRKPCRKKKTCASRKSEDSQNCFKSRCSDVDKTRKPEDSRHYSYCCYVEHLDIEPFDFVAVPGVPRKLEGRHNCLLPFKPNSGLPLVPDYHHVNGGTEISSSRSENINENNVRSDLQSHSLVDEPHSNNYTNSNSGNNSVPMDIEEYEHSSNSGQAISNDGTSRNILASDVSQNDSRSELCIDGSSYNRTGQFHFSGINFDTDLRLPPPAVVQQNRIFRQGQIGDSTSGQQQNTETTFTESNRPQAIPQQRNGNDDLVPVLERVRSPEYADLNVRLGTFARWPTDTTQTPAQVAEAGFYYTGFQDTVRCFVCDGGLKNWDPTDDPWIEHARWFPQCAYVRHIKGEEFINLVRMSTEETDEEDDYTVHRGATWGRAENSNTSADSVSNEITEPSVLENKDARFLIEEMGFSKKDVAMAINDIFKNGKQDFTRQDIADILLEKEMRGEPSNSVLSVDCPPSIGNMSATEQAICENKHLKELLQCIECKSKQRNILFLPCTHHVVCELCSRDLHICTYCYRIIKDKVRTYMS</sequence>
<evidence type="ECO:0000256" key="2">
    <source>
        <dbReference type="SAM" id="MobiDB-lite"/>
    </source>
</evidence>
<feature type="region of interest" description="Disordered" evidence="2">
    <location>
        <begin position="414"/>
        <end position="446"/>
    </location>
</feature>
<proteinExistence type="predicted"/>
<dbReference type="GO" id="GO:0006915">
    <property type="term" value="P:apoptotic process"/>
    <property type="evidence" value="ECO:0007669"/>
    <property type="project" value="UniProtKB-KW"/>
</dbReference>
<dbReference type="GO" id="GO:0051726">
    <property type="term" value="P:regulation of cell cycle"/>
    <property type="evidence" value="ECO:0007669"/>
    <property type="project" value="TreeGrafter"/>
</dbReference>